<feature type="compositionally biased region" description="Basic residues" evidence="1">
    <location>
        <begin position="203"/>
        <end position="214"/>
    </location>
</feature>
<feature type="domain" description="DUF8094" evidence="3">
    <location>
        <begin position="286"/>
        <end position="584"/>
    </location>
</feature>
<feature type="transmembrane region" description="Helical" evidence="2">
    <location>
        <begin position="240"/>
        <end position="262"/>
    </location>
</feature>
<evidence type="ECO:0000313" key="5">
    <source>
        <dbReference type="Proteomes" id="UP000294194"/>
    </source>
</evidence>
<feature type="transmembrane region" description="Helical" evidence="2">
    <location>
        <begin position="159"/>
        <end position="182"/>
    </location>
</feature>
<dbReference type="AlphaFoldDB" id="A0A4Q9GTV7"/>
<dbReference type="EMBL" id="SISG01000001">
    <property type="protein sequence ID" value="TBN58482.1"/>
    <property type="molecule type" value="Genomic_DNA"/>
</dbReference>
<dbReference type="InterPro" id="IPR058407">
    <property type="entry name" value="DUF8094"/>
</dbReference>
<evidence type="ECO:0000259" key="3">
    <source>
        <dbReference type="Pfam" id="PF26366"/>
    </source>
</evidence>
<sequence length="587" mass="62277">MLAALSIGLGIAQRTVFALPKETSASVELDTSAKVTVIDGETLNAFPRSQTVAISGARTIFAAYGRTTDVNAWIGDVSRNDITMTEEGKFVSKLTSGSGDDLPSPEGSDLWYLDYTKETALRITINVPEDVSLIIMSDGVAAAPSRVSVTWPLDNSTPWAIPLVVGGAIVLLLGLALLFWAVSHLRSARGPRRKSQKMPKLPRQPRYKPSRVRPKAIEGRPSKKAIEAPRGRRSSRTSMIAVLPVVLVGSLVLGGCSTDFLAANSPQPPPVAVASPEAADAEVTEAPAVTKPQANRIIARISAITAEADTDRDAAVAATRLAGPALDLRLANYKMRKADKTIKALSAIPAGPVELTLPQQNNDWPRTVFAIVQNDVDEEGQKFYVAVVMIQDDARSQYKVHYAITLEPGAVIPKVASAEVGTNRLSDDIGLLTIAPSDLAMAYSDVLMKDTESENYDLFEAEGDTLRVAVGLAAKKTAQKKLPSTAKLIYESALGNGQTVTLTTNDNGALVAVNLNEIETVKAVEAGAAVNAPKTVKSLLGKSLSTKGIKATYGDQLLFYVPPATEEGGKIVLLGYSQGLIAASELK</sequence>
<comment type="caution">
    <text evidence="4">The sequence shown here is derived from an EMBL/GenBank/DDBJ whole genome shotgun (WGS) entry which is preliminary data.</text>
</comment>
<feature type="region of interest" description="Disordered" evidence="1">
    <location>
        <begin position="190"/>
        <end position="232"/>
    </location>
</feature>
<dbReference type="Pfam" id="PF26366">
    <property type="entry name" value="DUF8094"/>
    <property type="match status" value="1"/>
</dbReference>
<organism evidence="4 5">
    <name type="scientific">Glaciihabitans arcticus</name>
    <dbReference type="NCBI Taxonomy" id="2668039"/>
    <lineage>
        <taxon>Bacteria</taxon>
        <taxon>Bacillati</taxon>
        <taxon>Actinomycetota</taxon>
        <taxon>Actinomycetes</taxon>
        <taxon>Micrococcales</taxon>
        <taxon>Microbacteriaceae</taxon>
        <taxon>Glaciihabitans</taxon>
    </lineage>
</organism>
<protein>
    <recommendedName>
        <fullName evidence="3">DUF8094 domain-containing protein</fullName>
    </recommendedName>
</protein>
<reference evidence="5" key="1">
    <citation type="submission" date="2019-02" db="EMBL/GenBank/DDBJ databases">
        <title>Glaciihabitans arcticus sp. nov., a psychrotolerant bacterium isolated from polar soil.</title>
        <authorList>
            <person name="Dahal R.H."/>
        </authorList>
    </citation>
    <scope>NUCLEOTIDE SEQUENCE [LARGE SCALE GENOMIC DNA]</scope>
    <source>
        <strain evidence="5">RP-3-7</strain>
    </source>
</reference>
<proteinExistence type="predicted"/>
<keyword evidence="2" id="KW-1133">Transmembrane helix</keyword>
<keyword evidence="5" id="KW-1185">Reference proteome</keyword>
<feature type="compositionally biased region" description="Basic and acidic residues" evidence="1">
    <location>
        <begin position="215"/>
        <end position="230"/>
    </location>
</feature>
<accession>A0A4Q9GTV7</accession>
<dbReference type="Proteomes" id="UP000294194">
    <property type="component" value="Unassembled WGS sequence"/>
</dbReference>
<evidence type="ECO:0000256" key="1">
    <source>
        <dbReference type="SAM" id="MobiDB-lite"/>
    </source>
</evidence>
<keyword evidence="2" id="KW-0472">Membrane</keyword>
<gene>
    <name evidence="4" type="ORF">EYE40_01715</name>
</gene>
<evidence type="ECO:0000313" key="4">
    <source>
        <dbReference type="EMBL" id="TBN58482.1"/>
    </source>
</evidence>
<keyword evidence="2" id="KW-0812">Transmembrane</keyword>
<evidence type="ECO:0000256" key="2">
    <source>
        <dbReference type="SAM" id="Phobius"/>
    </source>
</evidence>
<name>A0A4Q9GTV7_9MICO</name>